<protein>
    <submittedName>
        <fullName evidence="2">SusC/RagA family TonB-linked outer membrane protein</fullName>
    </submittedName>
</protein>
<feature type="signal peptide" evidence="1">
    <location>
        <begin position="1"/>
        <end position="22"/>
    </location>
</feature>
<evidence type="ECO:0000313" key="3">
    <source>
        <dbReference type="Proteomes" id="UP001058267"/>
    </source>
</evidence>
<keyword evidence="1" id="KW-0732">Signal</keyword>
<keyword evidence="3" id="KW-1185">Reference proteome</keyword>
<dbReference type="SUPFAM" id="SSF56935">
    <property type="entry name" value="Porins"/>
    <property type="match status" value="1"/>
</dbReference>
<dbReference type="NCBIfam" id="TIGR04056">
    <property type="entry name" value="OMP_RagA_SusC"/>
    <property type="match status" value="1"/>
</dbReference>
<dbReference type="RefSeq" id="WP_147513169.1">
    <property type="nucleotide sequence ID" value="NZ_CP102252.1"/>
</dbReference>
<name>A0ABY5V5B7_9BACT</name>
<dbReference type="Proteomes" id="UP001058267">
    <property type="component" value="Chromosome"/>
</dbReference>
<dbReference type="EMBL" id="CP102252">
    <property type="protein sequence ID" value="UWN64826.1"/>
    <property type="molecule type" value="Genomic_DNA"/>
</dbReference>
<gene>
    <name evidence="2" type="ORF">NQ519_13915</name>
</gene>
<dbReference type="InterPro" id="IPR023996">
    <property type="entry name" value="TonB-dep_OMP_SusC/RagA"/>
</dbReference>
<evidence type="ECO:0000256" key="1">
    <source>
        <dbReference type="SAM" id="SignalP"/>
    </source>
</evidence>
<proteinExistence type="predicted"/>
<sequence>MKTCLYSILIPAVLCASPTSSAAGFGKTPAAAAYTAAGGDSLVYLPLNREVALSARTGSTRSFGREEFDKYPSLDFRNLLTGVIPGLEVVEKSGATGISAASDNAAVNLLARGNAIRYIVDDMPVYITQLQLDPEQIESVTLLTDIADKAQFGPTAADGVLYIRTRRGGRGPLSVRIGFERGVSVVDRFPEWVDGVDYAKMNNYARYNDGMTPLYGNAALEGYRMRDPDHAEYPNADFRAAMLKDTKPYTRAGIGLSGGGSAVRYNAHFGYAGEGDIYRLGAVSDYNRLNVHTNIDASITRRLRARVSFFGGMTFRRSPKYGYGTSNGDEMTAVLADLTTIPAIAFPVHVTPEALDESVEMEKNRAIYGVGNQWSNNPVAALSENGSYTTKGRTGLVTATVDYDCSSFAKGLKSTTFLGLNLYQMTRIGQNPDYYGYLWDRQMGVGAISAHKGAKESGKSLMDKYTYQSLNFYERLSYDFARNGHRLGVTAAYYLSSVARTGQSSLDRQQNAIGTVSYSYGGRYLVEGVVDYAGSSRFRKGHRYDVFPSAGLGWVVSEEAFMQEADWVDFLKIRGQIGVLGYEDFGAQYLYEWYYQKQSGPTFGPSSLGSSSPWLGTGNYVSNKTTLQRLGNPDLTWEKRRELSVGFDAQLFSRRLYVSATYFRSKRDGIITSMTGNLPLYWGLRNVAVYENHNASLQQGVEAAFRFGGRTGDFGYSVGASFAFRKSKYLRYDESYTYAYQAVKGTALDAYRGYVYLGKFASAEEIASSPEQTFDEKLQPGDLKYADLNNDGRIDSNDQCVIGHTDPRFIYAVNLHLSYKWFDLTVVGTGRAGYQVPFTNAWFWNGWGDNNYSKFVKKNFGGDYPRIAYNKVNNNFQQSAYWLRDGGFFKIQNVELGFDAPIPAGSKTGIKGLRIFLRGANLLTISRIKDVDPESVDSGVSTYPLFRTFTAGINLTF</sequence>
<accession>A0ABY5V5B7</accession>
<dbReference type="InterPro" id="IPR037066">
    <property type="entry name" value="Plug_dom_sf"/>
</dbReference>
<dbReference type="Gene3D" id="2.170.130.10">
    <property type="entry name" value="TonB-dependent receptor, plug domain"/>
    <property type="match status" value="1"/>
</dbReference>
<organism evidence="2 3">
    <name type="scientific">Alistipes senegalensis JC50</name>
    <dbReference type="NCBI Taxonomy" id="1033732"/>
    <lineage>
        <taxon>Bacteria</taxon>
        <taxon>Pseudomonadati</taxon>
        <taxon>Bacteroidota</taxon>
        <taxon>Bacteroidia</taxon>
        <taxon>Bacteroidales</taxon>
        <taxon>Rikenellaceae</taxon>
        <taxon>Alistipes</taxon>
    </lineage>
</organism>
<evidence type="ECO:0000313" key="2">
    <source>
        <dbReference type="EMBL" id="UWN64826.1"/>
    </source>
</evidence>
<reference evidence="2" key="1">
    <citation type="journal article" date="2022" name="Cell">
        <title>Design, construction, and in vivo augmentation of a complex gut microbiome.</title>
        <authorList>
            <person name="Cheng A.G."/>
            <person name="Ho P.Y."/>
            <person name="Aranda-Diaz A."/>
            <person name="Jain S."/>
            <person name="Yu F.B."/>
            <person name="Meng X."/>
            <person name="Wang M."/>
            <person name="Iakiviak M."/>
            <person name="Nagashima K."/>
            <person name="Zhao A."/>
            <person name="Murugkar P."/>
            <person name="Patil A."/>
            <person name="Atabakhsh K."/>
            <person name="Weakley A."/>
            <person name="Yan J."/>
            <person name="Brumbaugh A.R."/>
            <person name="Higginbottom S."/>
            <person name="Dimas A."/>
            <person name="Shiver A.L."/>
            <person name="Deutschbauer A."/>
            <person name="Neff N."/>
            <person name="Sonnenburg J.L."/>
            <person name="Huang K.C."/>
            <person name="Fischbach M.A."/>
        </authorList>
    </citation>
    <scope>NUCLEOTIDE SEQUENCE</scope>
    <source>
        <strain evidence="2">JC50</strain>
    </source>
</reference>
<feature type="chain" id="PRO_5046997822" evidence="1">
    <location>
        <begin position="23"/>
        <end position="957"/>
    </location>
</feature>